<organism evidence="1 2">
    <name type="scientific">Pseudomonas aegrilactucae</name>
    <dbReference type="NCBI Taxonomy" id="2854028"/>
    <lineage>
        <taxon>Bacteria</taxon>
        <taxon>Pseudomonadati</taxon>
        <taxon>Pseudomonadota</taxon>
        <taxon>Gammaproteobacteria</taxon>
        <taxon>Pseudomonadales</taxon>
        <taxon>Pseudomonadaceae</taxon>
        <taxon>Pseudomonas</taxon>
    </lineage>
</organism>
<name>A0A9Q3AF10_9PSED</name>
<evidence type="ECO:0000313" key="1">
    <source>
        <dbReference type="EMBL" id="MBV6290327.1"/>
    </source>
</evidence>
<protein>
    <submittedName>
        <fullName evidence="1">Uncharacterized protein</fullName>
    </submittedName>
</protein>
<comment type="caution">
    <text evidence="1">The sequence shown here is derived from an EMBL/GenBank/DDBJ whole genome shotgun (WGS) entry which is preliminary data.</text>
</comment>
<proteinExistence type="predicted"/>
<dbReference type="RefSeq" id="WP_217978325.1">
    <property type="nucleotide sequence ID" value="NZ_JAHTBI010000127.1"/>
</dbReference>
<gene>
    <name evidence="1" type="ORF">KUO17_25455</name>
</gene>
<keyword evidence="2" id="KW-1185">Reference proteome</keyword>
<sequence length="206" mass="23451">MLRTSFFEIFNYFLDELTFEDNEVLGIVDLRCETLEAAGYESTGYRDEHHVYEKAVHAPYHKASVVLLHKLYFYADEHSGSALSLWSGVRLTTLLKAYWTHRGVPNGSLEHLEFYFWDGLDAGAVIFEGNIVVRFDQRQDKGAYLVGTVESRLDKTGRHPGLAIGMVKECMSLSPPTGTATPPKMKQWPRAFGRLVRFIGQYTPRP</sequence>
<evidence type="ECO:0000313" key="2">
    <source>
        <dbReference type="Proteomes" id="UP001106592"/>
    </source>
</evidence>
<dbReference type="Proteomes" id="UP001106592">
    <property type="component" value="Unassembled WGS sequence"/>
</dbReference>
<dbReference type="EMBL" id="JAHTBI010000127">
    <property type="protein sequence ID" value="MBV6290327.1"/>
    <property type="molecule type" value="Genomic_DNA"/>
</dbReference>
<accession>A0A9Q3AF10</accession>
<reference evidence="1" key="1">
    <citation type="journal article" date="2022" name="Int. J. Syst. Evol. Microbiol.">
        <title>Pseudomonas aegrilactucae sp. nov. and Pseudomonas morbosilactucae sp. nov., pathogens causing bacterial rot of lettuce in Japan.</title>
        <authorList>
            <person name="Sawada H."/>
            <person name="Fujikawa T."/>
            <person name="Satou M."/>
        </authorList>
    </citation>
    <scope>NUCLEOTIDE SEQUENCE</scope>
    <source>
        <strain evidence="1">MAFF 301350</strain>
    </source>
</reference>
<dbReference type="AlphaFoldDB" id="A0A9Q3AF10"/>
<reference evidence="1" key="2">
    <citation type="journal article" date="2023" name="Plant Pathol.">
        <title>Dismantling and reorganizing Pseudomonas marginalis sensu#lato.</title>
        <authorList>
            <person name="Sawada H."/>
            <person name="Fujikawa T."/>
            <person name="Satou M."/>
        </authorList>
    </citation>
    <scope>NUCLEOTIDE SEQUENCE</scope>
    <source>
        <strain evidence="1">MAFF 301350</strain>
    </source>
</reference>